<dbReference type="AlphaFoldDB" id="A0A151KVT9"/>
<name>A0A151KVT9_9VIBR</name>
<evidence type="ECO:0000313" key="1">
    <source>
        <dbReference type="EMBL" id="KYN87206.1"/>
    </source>
</evidence>
<gene>
    <name evidence="1" type="ORF">ATY37_18290</name>
</gene>
<dbReference type="RefSeq" id="WP_061897350.1">
    <property type="nucleotide sequence ID" value="NZ_LOBR01000049.1"/>
</dbReference>
<sequence>MSDSLLAYFEQELRFIREEAAQFSARHPGAASALGISKESVDDPQVARLIESVALLNGRLQQRLDESFPELTESLIRLLFPHYLRPIPSYTLLDLVCDSSANATHQIPAGTEFDLKDKASDGGIFRSTEAITLYPLQLSAVNVAFAPFELTKPRGAEQAKALVEIHIQAIDPSLSIADLAIDSLKLHLKGDTNFALRLYDILSQSAVQVCISAQGETWPLGRDALSPVGFDVDETILPYQAASFGGFKLLTEFFMFAERFNAFRLDLHHALSQVKGSQFKLQIFLDELSVDLARSLSKQNFALFCTPLVNLHQTMADPLVVDFFKKHYPIMLDAGQNRDLELFSVDQVMDVTEGKAVVVPQIYGEKYAGSESGLRWQLIQQLHENGTLESALKVADLNHLSSLSEARTWSLQATVTNGSKVAQLTVASQIQCRESITIPARMQLLRRPSLPVRSKDANKNVWALLSHLHFNYHSILGTEDPTATLKNVFHLYNHNQSSHNSAYIESVMDIEQEQVVAPIRVSGKGCFAYGTRITVTLDSAHINGGVSLFSHFLDRFFAYFAGFNSFTQVAIKLEGQEGILVQFPRRSGCKSLL</sequence>
<comment type="caution">
    <text evidence="1">The sequence shown here is derived from an EMBL/GenBank/DDBJ whole genome shotgun (WGS) entry which is preliminary data.</text>
</comment>
<dbReference type="InterPro" id="IPR010272">
    <property type="entry name" value="T6SS_TssF"/>
</dbReference>
<proteinExistence type="predicted"/>
<dbReference type="PIRSF" id="PIRSF028304">
    <property type="entry name" value="UCP028304"/>
    <property type="match status" value="1"/>
</dbReference>
<dbReference type="NCBIfam" id="TIGR03359">
    <property type="entry name" value="VI_chp_6"/>
    <property type="match status" value="1"/>
</dbReference>
<organism evidence="1 2">
    <name type="scientific">Vibrio cidicii</name>
    <dbReference type="NCBI Taxonomy" id="1763883"/>
    <lineage>
        <taxon>Bacteria</taxon>
        <taxon>Pseudomonadati</taxon>
        <taxon>Pseudomonadota</taxon>
        <taxon>Gammaproteobacteria</taxon>
        <taxon>Vibrionales</taxon>
        <taxon>Vibrionaceae</taxon>
        <taxon>Vibrio</taxon>
    </lineage>
</organism>
<reference evidence="2" key="1">
    <citation type="submission" date="2015-12" db="EMBL/GenBank/DDBJ databases">
        <authorList>
            <person name="Shamseldin A."/>
            <person name="Moawad H."/>
            <person name="Abd El-Rahim W.M."/>
            <person name="Sadowsky M.J."/>
        </authorList>
    </citation>
    <scope>NUCLEOTIDE SEQUENCE [LARGE SCALE GENOMIC DNA]</scope>
    <source>
        <strain evidence="2">2538-88</strain>
    </source>
</reference>
<accession>A0A151KVT9</accession>
<dbReference type="Proteomes" id="UP000075346">
    <property type="component" value="Unassembled WGS sequence"/>
</dbReference>
<protein>
    <submittedName>
        <fullName evidence="1">Type VI secretion protein</fullName>
    </submittedName>
</protein>
<dbReference type="EMBL" id="LOBR01000049">
    <property type="protein sequence ID" value="KYN87206.1"/>
    <property type="molecule type" value="Genomic_DNA"/>
</dbReference>
<dbReference type="PANTHER" id="PTHR35370:SF1">
    <property type="entry name" value="TYPE VI SECRETION SYSTEM COMPONENT TSSF1"/>
    <property type="match status" value="1"/>
</dbReference>
<evidence type="ECO:0000313" key="2">
    <source>
        <dbReference type="Proteomes" id="UP000075346"/>
    </source>
</evidence>
<dbReference type="PANTHER" id="PTHR35370">
    <property type="entry name" value="CYTOPLASMIC PROTEIN-RELATED-RELATED"/>
    <property type="match status" value="1"/>
</dbReference>
<dbReference type="Pfam" id="PF05947">
    <property type="entry name" value="T6SS_TssF"/>
    <property type="match status" value="1"/>
</dbReference>